<evidence type="ECO:0000313" key="1">
    <source>
        <dbReference type="EMBL" id="NEC85026.1"/>
    </source>
</evidence>
<name>A0A6B3BME5_9ACTN</name>
<dbReference type="RefSeq" id="WP_164312497.1">
    <property type="nucleotide sequence ID" value="NZ_JAAGLU010000003.1"/>
</dbReference>
<sequence length="114" mass="12724">MIARLLARHRLAVRHHAGWVSHPVGGRPRGPRPILALHRLPDPNCPYCGGEGDVIGAVYGEDEPDYDACVCAPFLPLRFVWLPHSPRWLRIRRACPACGTRSRTCGCYSTEPPF</sequence>
<proteinExistence type="predicted"/>
<protein>
    <submittedName>
        <fullName evidence="1">Uncharacterized protein</fullName>
    </submittedName>
</protein>
<dbReference type="EMBL" id="JAAGLU010000003">
    <property type="protein sequence ID" value="NEC85026.1"/>
    <property type="molecule type" value="Genomic_DNA"/>
</dbReference>
<accession>A0A6B3BME5</accession>
<comment type="caution">
    <text evidence="1">The sequence shown here is derived from an EMBL/GenBank/DDBJ whole genome shotgun (WGS) entry which is preliminary data.</text>
</comment>
<dbReference type="AlphaFoldDB" id="A0A6B3BME5"/>
<gene>
    <name evidence="1" type="ORF">G3I71_03930</name>
</gene>
<organism evidence="1">
    <name type="scientific">Streptomyces sp. SID12501</name>
    <dbReference type="NCBI Taxonomy" id="2706042"/>
    <lineage>
        <taxon>Bacteria</taxon>
        <taxon>Bacillati</taxon>
        <taxon>Actinomycetota</taxon>
        <taxon>Actinomycetes</taxon>
        <taxon>Kitasatosporales</taxon>
        <taxon>Streptomycetaceae</taxon>
        <taxon>Streptomyces</taxon>
    </lineage>
</organism>
<reference evidence="1" key="1">
    <citation type="submission" date="2020-01" db="EMBL/GenBank/DDBJ databases">
        <title>Insect and environment-associated Actinomycetes.</title>
        <authorList>
            <person name="Currrie C."/>
            <person name="Chevrette M."/>
            <person name="Carlson C."/>
            <person name="Stubbendieck R."/>
            <person name="Wendt-Pienkowski E."/>
        </authorList>
    </citation>
    <scope>NUCLEOTIDE SEQUENCE</scope>
    <source>
        <strain evidence="1">SID12501</strain>
    </source>
</reference>